<protein>
    <recommendedName>
        <fullName evidence="7">VTT domain-containing protein</fullName>
    </recommendedName>
</protein>
<dbReference type="Pfam" id="PF09335">
    <property type="entry name" value="VTT_dom"/>
    <property type="match status" value="1"/>
</dbReference>
<dbReference type="InterPro" id="IPR015414">
    <property type="entry name" value="TMEM64"/>
</dbReference>
<feature type="transmembrane region" description="Helical" evidence="6">
    <location>
        <begin position="39"/>
        <end position="59"/>
    </location>
</feature>
<evidence type="ECO:0000256" key="6">
    <source>
        <dbReference type="SAM" id="Phobius"/>
    </source>
</evidence>
<organism evidence="8">
    <name type="scientific">marine metagenome</name>
    <dbReference type="NCBI Taxonomy" id="408172"/>
    <lineage>
        <taxon>unclassified sequences</taxon>
        <taxon>metagenomes</taxon>
        <taxon>ecological metagenomes</taxon>
    </lineage>
</organism>
<evidence type="ECO:0000259" key="7">
    <source>
        <dbReference type="Pfam" id="PF09335"/>
    </source>
</evidence>
<keyword evidence="4 6" id="KW-1133">Transmembrane helix</keyword>
<feature type="transmembrane region" description="Helical" evidence="6">
    <location>
        <begin position="79"/>
        <end position="105"/>
    </location>
</feature>
<feature type="transmembrane region" description="Helical" evidence="6">
    <location>
        <begin position="162"/>
        <end position="182"/>
    </location>
</feature>
<evidence type="ECO:0000313" key="8">
    <source>
        <dbReference type="EMBL" id="SVB49216.1"/>
    </source>
</evidence>
<feature type="transmembrane region" description="Helical" evidence="6">
    <location>
        <begin position="194"/>
        <end position="213"/>
    </location>
</feature>
<dbReference type="PANTHER" id="PTHR12677:SF59">
    <property type="entry name" value="GOLGI APPARATUS MEMBRANE PROTEIN TVP38-RELATED"/>
    <property type="match status" value="1"/>
</dbReference>
<evidence type="ECO:0000256" key="3">
    <source>
        <dbReference type="ARBA" id="ARBA00022692"/>
    </source>
</evidence>
<sequence length="226" mass="23950">MAWSVLLGLIAWVAISYAEGGIVGLMLRGDLVAADKLELLAEFFEGLGVLAPLAYVALVTVEVVVAPIPGTILYAPAGIIFGGLWGGAFSLIGNVLGAVVSFILMRVLGRSAFERFIEHEHLERFEQRVSDNGALVLFLLRVNPLTSSDIVSYAAGATSMPVWKLLVGTTLGMAPLCFAQAYLAESLLIAFPRLIYPLLVGGLAYAVVFVWAIQKSLKRAAGAVSG</sequence>
<feature type="transmembrane region" description="Helical" evidence="6">
    <location>
        <begin position="6"/>
        <end position="27"/>
    </location>
</feature>
<dbReference type="InterPro" id="IPR032816">
    <property type="entry name" value="VTT_dom"/>
</dbReference>
<keyword evidence="3 6" id="KW-0812">Transmembrane</keyword>
<reference evidence="8" key="1">
    <citation type="submission" date="2018-05" db="EMBL/GenBank/DDBJ databases">
        <authorList>
            <person name="Lanie J.A."/>
            <person name="Ng W.-L."/>
            <person name="Kazmierczak K.M."/>
            <person name="Andrzejewski T.M."/>
            <person name="Davidsen T.M."/>
            <person name="Wayne K.J."/>
            <person name="Tettelin H."/>
            <person name="Glass J.I."/>
            <person name="Rusch D."/>
            <person name="Podicherti R."/>
            <person name="Tsui H.-C.T."/>
            <person name="Winkler M.E."/>
        </authorList>
    </citation>
    <scope>NUCLEOTIDE SEQUENCE</scope>
</reference>
<evidence type="ECO:0000256" key="4">
    <source>
        <dbReference type="ARBA" id="ARBA00022989"/>
    </source>
</evidence>
<dbReference type="PANTHER" id="PTHR12677">
    <property type="entry name" value="GOLGI APPARATUS MEMBRANE PROTEIN TVP38-RELATED"/>
    <property type="match status" value="1"/>
</dbReference>
<dbReference type="AlphaFoldDB" id="A0A382EEK0"/>
<evidence type="ECO:0000256" key="5">
    <source>
        <dbReference type="ARBA" id="ARBA00023136"/>
    </source>
</evidence>
<keyword evidence="2" id="KW-1003">Cell membrane</keyword>
<evidence type="ECO:0000256" key="1">
    <source>
        <dbReference type="ARBA" id="ARBA00004651"/>
    </source>
</evidence>
<proteinExistence type="predicted"/>
<keyword evidence="5 6" id="KW-0472">Membrane</keyword>
<accession>A0A382EEK0</accession>
<evidence type="ECO:0000256" key="2">
    <source>
        <dbReference type="ARBA" id="ARBA00022475"/>
    </source>
</evidence>
<gene>
    <name evidence="8" type="ORF">METZ01_LOCUS202070</name>
</gene>
<feature type="domain" description="VTT" evidence="7">
    <location>
        <begin position="68"/>
        <end position="184"/>
    </location>
</feature>
<dbReference type="EMBL" id="UINC01044157">
    <property type="protein sequence ID" value="SVB49216.1"/>
    <property type="molecule type" value="Genomic_DNA"/>
</dbReference>
<comment type="subcellular location">
    <subcellularLocation>
        <location evidence="1">Cell membrane</location>
        <topology evidence="1">Multi-pass membrane protein</topology>
    </subcellularLocation>
</comment>
<dbReference type="GO" id="GO:0005886">
    <property type="term" value="C:plasma membrane"/>
    <property type="evidence" value="ECO:0007669"/>
    <property type="project" value="UniProtKB-SubCell"/>
</dbReference>
<name>A0A382EEK0_9ZZZZ</name>